<gene>
    <name evidence="1" type="ORF">S01H4_66927</name>
</gene>
<feature type="non-terminal residue" evidence="1">
    <location>
        <position position="1"/>
    </location>
</feature>
<feature type="non-terminal residue" evidence="1">
    <location>
        <position position="55"/>
    </location>
</feature>
<dbReference type="InterPro" id="IPR000043">
    <property type="entry name" value="Adenosylhomocysteinase-like"/>
</dbReference>
<dbReference type="InterPro" id="IPR042172">
    <property type="entry name" value="Adenosylhomocyst_ase-like_sf"/>
</dbReference>
<evidence type="ECO:0000313" key="1">
    <source>
        <dbReference type="EMBL" id="GAH28540.1"/>
    </source>
</evidence>
<dbReference type="SUPFAM" id="SSF52283">
    <property type="entry name" value="Formate/glycerate dehydrogenase catalytic domain-like"/>
    <property type="match status" value="1"/>
</dbReference>
<proteinExistence type="predicted"/>
<dbReference type="EMBL" id="BART01041737">
    <property type="protein sequence ID" value="GAH28540.1"/>
    <property type="molecule type" value="Genomic_DNA"/>
</dbReference>
<sequence length="55" mass="6359">NQLLSVMYILKNHKTMENKIIDVPKEIDIQIAFDALNAMDVKIDKLTPEQVKYAN</sequence>
<protein>
    <submittedName>
        <fullName evidence="1">Uncharacterized protein</fullName>
    </submittedName>
</protein>
<comment type="caution">
    <text evidence="1">The sequence shown here is derived from an EMBL/GenBank/DDBJ whole genome shotgun (WGS) entry which is preliminary data.</text>
</comment>
<dbReference type="Pfam" id="PF05221">
    <property type="entry name" value="AdoHcyase"/>
    <property type="match status" value="1"/>
</dbReference>
<accession>X1F7L3</accession>
<organism evidence="1">
    <name type="scientific">marine sediment metagenome</name>
    <dbReference type="NCBI Taxonomy" id="412755"/>
    <lineage>
        <taxon>unclassified sequences</taxon>
        <taxon>metagenomes</taxon>
        <taxon>ecological metagenomes</taxon>
    </lineage>
</organism>
<name>X1F7L3_9ZZZZ</name>
<reference evidence="1" key="1">
    <citation type="journal article" date="2014" name="Front. Microbiol.">
        <title>High frequency of phylogenetically diverse reductive dehalogenase-homologous genes in deep subseafloor sedimentary metagenomes.</title>
        <authorList>
            <person name="Kawai M."/>
            <person name="Futagami T."/>
            <person name="Toyoda A."/>
            <person name="Takaki Y."/>
            <person name="Nishi S."/>
            <person name="Hori S."/>
            <person name="Arai W."/>
            <person name="Tsubouchi T."/>
            <person name="Morono Y."/>
            <person name="Uchiyama I."/>
            <person name="Ito T."/>
            <person name="Fujiyama A."/>
            <person name="Inagaki F."/>
            <person name="Takami H."/>
        </authorList>
    </citation>
    <scope>NUCLEOTIDE SEQUENCE</scope>
    <source>
        <strain evidence="1">Expedition CK06-06</strain>
    </source>
</reference>
<dbReference type="AlphaFoldDB" id="X1F7L3"/>
<dbReference type="Gene3D" id="3.40.50.1480">
    <property type="entry name" value="Adenosylhomocysteinase-like"/>
    <property type="match status" value="1"/>
</dbReference>